<organism evidence="1 2">
    <name type="scientific">Polyporus arcularius HHB13444</name>
    <dbReference type="NCBI Taxonomy" id="1314778"/>
    <lineage>
        <taxon>Eukaryota</taxon>
        <taxon>Fungi</taxon>
        <taxon>Dikarya</taxon>
        <taxon>Basidiomycota</taxon>
        <taxon>Agaricomycotina</taxon>
        <taxon>Agaricomycetes</taxon>
        <taxon>Polyporales</taxon>
        <taxon>Polyporaceae</taxon>
        <taxon>Polyporus</taxon>
    </lineage>
</organism>
<dbReference type="EMBL" id="ML211061">
    <property type="protein sequence ID" value="TFK89907.1"/>
    <property type="molecule type" value="Genomic_DNA"/>
</dbReference>
<keyword evidence="2" id="KW-1185">Reference proteome</keyword>
<dbReference type="InParanoid" id="A0A5C3PLF0"/>
<dbReference type="AlphaFoldDB" id="A0A5C3PLF0"/>
<dbReference type="Proteomes" id="UP000308197">
    <property type="component" value="Unassembled WGS sequence"/>
</dbReference>
<reference evidence="1 2" key="1">
    <citation type="journal article" date="2019" name="Nat. Ecol. Evol.">
        <title>Megaphylogeny resolves global patterns of mushroom evolution.</title>
        <authorList>
            <person name="Varga T."/>
            <person name="Krizsan K."/>
            <person name="Foldi C."/>
            <person name="Dima B."/>
            <person name="Sanchez-Garcia M."/>
            <person name="Sanchez-Ramirez S."/>
            <person name="Szollosi G.J."/>
            <person name="Szarkandi J.G."/>
            <person name="Papp V."/>
            <person name="Albert L."/>
            <person name="Andreopoulos W."/>
            <person name="Angelini C."/>
            <person name="Antonin V."/>
            <person name="Barry K.W."/>
            <person name="Bougher N.L."/>
            <person name="Buchanan P."/>
            <person name="Buyck B."/>
            <person name="Bense V."/>
            <person name="Catcheside P."/>
            <person name="Chovatia M."/>
            <person name="Cooper J."/>
            <person name="Damon W."/>
            <person name="Desjardin D."/>
            <person name="Finy P."/>
            <person name="Geml J."/>
            <person name="Haridas S."/>
            <person name="Hughes K."/>
            <person name="Justo A."/>
            <person name="Karasinski D."/>
            <person name="Kautmanova I."/>
            <person name="Kiss B."/>
            <person name="Kocsube S."/>
            <person name="Kotiranta H."/>
            <person name="LaButti K.M."/>
            <person name="Lechner B.E."/>
            <person name="Liimatainen K."/>
            <person name="Lipzen A."/>
            <person name="Lukacs Z."/>
            <person name="Mihaltcheva S."/>
            <person name="Morgado L.N."/>
            <person name="Niskanen T."/>
            <person name="Noordeloos M.E."/>
            <person name="Ohm R.A."/>
            <person name="Ortiz-Santana B."/>
            <person name="Ovrebo C."/>
            <person name="Racz N."/>
            <person name="Riley R."/>
            <person name="Savchenko A."/>
            <person name="Shiryaev A."/>
            <person name="Soop K."/>
            <person name="Spirin V."/>
            <person name="Szebenyi C."/>
            <person name="Tomsovsky M."/>
            <person name="Tulloss R.E."/>
            <person name="Uehling J."/>
            <person name="Grigoriev I.V."/>
            <person name="Vagvolgyi C."/>
            <person name="Papp T."/>
            <person name="Martin F.M."/>
            <person name="Miettinen O."/>
            <person name="Hibbett D.S."/>
            <person name="Nagy L.G."/>
        </authorList>
    </citation>
    <scope>NUCLEOTIDE SEQUENCE [LARGE SCALE GENOMIC DNA]</scope>
    <source>
        <strain evidence="1 2">HHB13444</strain>
    </source>
</reference>
<accession>A0A5C3PLF0</accession>
<name>A0A5C3PLF0_9APHY</name>
<proteinExistence type="predicted"/>
<gene>
    <name evidence="1" type="ORF">K466DRAFT_415016</name>
</gene>
<evidence type="ECO:0000313" key="2">
    <source>
        <dbReference type="Proteomes" id="UP000308197"/>
    </source>
</evidence>
<evidence type="ECO:0000313" key="1">
    <source>
        <dbReference type="EMBL" id="TFK89907.1"/>
    </source>
</evidence>
<protein>
    <submittedName>
        <fullName evidence="1">Uncharacterized protein</fullName>
    </submittedName>
</protein>
<sequence>MTGAYNAATLEFHEREASRQAEKLSEIDAAISKALNQLTTATFNVAPAVERVLVQHLDTAFSSLTRQLDIIGAQADQAGSSLMLFERTFGEFQDMTTTLVADVRQAGADMEVHLRNSHTIQEKQLESVKAAEDVSSVLSALVVNAHVGMQELNGTISEVKHSLRGVYHQDWASTLRVWFQEAALQFLRSHSRIYHREYIGTHPFYSSSRSAPFPSLERNCQRAPCACRPDFVLADECGCTPYLRQKTATERSPARRNASEQLYLSCRVRNNPCKDKDDDTRLCDGGLLSRLGFSVSRCRPDTL</sequence>